<evidence type="ECO:0000256" key="1">
    <source>
        <dbReference type="SAM" id="SignalP"/>
    </source>
</evidence>
<organism evidence="2 3">
    <name type="scientific">Liparis tanakae</name>
    <name type="common">Tanaka's snailfish</name>
    <dbReference type="NCBI Taxonomy" id="230148"/>
    <lineage>
        <taxon>Eukaryota</taxon>
        <taxon>Metazoa</taxon>
        <taxon>Chordata</taxon>
        <taxon>Craniata</taxon>
        <taxon>Vertebrata</taxon>
        <taxon>Euteleostomi</taxon>
        <taxon>Actinopterygii</taxon>
        <taxon>Neopterygii</taxon>
        <taxon>Teleostei</taxon>
        <taxon>Neoteleostei</taxon>
        <taxon>Acanthomorphata</taxon>
        <taxon>Eupercaria</taxon>
        <taxon>Perciformes</taxon>
        <taxon>Cottioidei</taxon>
        <taxon>Cottales</taxon>
        <taxon>Liparidae</taxon>
        <taxon>Liparis</taxon>
    </lineage>
</organism>
<accession>A0A4Z2I626</accession>
<evidence type="ECO:0000313" key="3">
    <source>
        <dbReference type="Proteomes" id="UP000314294"/>
    </source>
</evidence>
<name>A0A4Z2I626_9TELE</name>
<reference evidence="2 3" key="1">
    <citation type="submission" date="2019-03" db="EMBL/GenBank/DDBJ databases">
        <title>First draft genome of Liparis tanakae, snailfish: a comprehensive survey of snailfish specific genes.</title>
        <authorList>
            <person name="Kim W."/>
            <person name="Song I."/>
            <person name="Jeong J.-H."/>
            <person name="Kim D."/>
            <person name="Kim S."/>
            <person name="Ryu S."/>
            <person name="Song J.Y."/>
            <person name="Lee S.K."/>
        </authorList>
    </citation>
    <scope>NUCLEOTIDE SEQUENCE [LARGE SCALE GENOMIC DNA]</scope>
    <source>
        <tissue evidence="2">Muscle</tissue>
    </source>
</reference>
<sequence length="86" mass="9326">MVTFLCTAWLTGLSGQLPCCCTGSAAAADPFPLCMEMMGNTNEISSLWRFCSSIFRRYCRVSSSSLGSCGTKHKLTTCLHFLEGEA</sequence>
<dbReference type="EMBL" id="SRLO01000125">
    <property type="protein sequence ID" value="TNN73388.1"/>
    <property type="molecule type" value="Genomic_DNA"/>
</dbReference>
<gene>
    <name evidence="2" type="ORF">EYF80_016342</name>
</gene>
<dbReference type="AlphaFoldDB" id="A0A4Z2I626"/>
<feature type="chain" id="PRO_5021213430" description="Secreted protein" evidence="1">
    <location>
        <begin position="28"/>
        <end position="86"/>
    </location>
</feature>
<keyword evidence="3" id="KW-1185">Reference proteome</keyword>
<keyword evidence="1" id="KW-0732">Signal</keyword>
<evidence type="ECO:0000313" key="2">
    <source>
        <dbReference type="EMBL" id="TNN73388.1"/>
    </source>
</evidence>
<proteinExistence type="predicted"/>
<dbReference type="Proteomes" id="UP000314294">
    <property type="component" value="Unassembled WGS sequence"/>
</dbReference>
<comment type="caution">
    <text evidence="2">The sequence shown here is derived from an EMBL/GenBank/DDBJ whole genome shotgun (WGS) entry which is preliminary data.</text>
</comment>
<protein>
    <recommendedName>
        <fullName evidence="4">Secreted protein</fullName>
    </recommendedName>
</protein>
<evidence type="ECO:0008006" key="4">
    <source>
        <dbReference type="Google" id="ProtNLM"/>
    </source>
</evidence>
<feature type="signal peptide" evidence="1">
    <location>
        <begin position="1"/>
        <end position="27"/>
    </location>
</feature>